<dbReference type="KEGG" id="afx:JZ786_16095"/>
<evidence type="ECO:0000313" key="3">
    <source>
        <dbReference type="Proteomes" id="UP000663505"/>
    </source>
</evidence>
<keyword evidence="1" id="KW-1133">Transmembrane helix</keyword>
<proteinExistence type="predicted"/>
<dbReference type="EMBL" id="CP071182">
    <property type="protein sequence ID" value="QSO46041.1"/>
    <property type="molecule type" value="Genomic_DNA"/>
</dbReference>
<dbReference type="RefSeq" id="WP_206655413.1">
    <property type="nucleotide sequence ID" value="NZ_CP071182.1"/>
</dbReference>
<reference evidence="2 3" key="1">
    <citation type="submission" date="2021-02" db="EMBL/GenBank/DDBJ databases">
        <title>Alicyclobacillus curvatus sp. nov. and Alicyclobacillus mengziensis sp. nov., two acidophilic bacteria isolated from acid mine drainage.</title>
        <authorList>
            <person name="Huang Y."/>
        </authorList>
    </citation>
    <scope>NUCLEOTIDE SEQUENCE [LARGE SCALE GENOMIC DNA]</scope>
    <source>
        <strain evidence="2 3">S30H14</strain>
    </source>
</reference>
<feature type="transmembrane region" description="Helical" evidence="1">
    <location>
        <begin position="6"/>
        <end position="33"/>
    </location>
</feature>
<accession>A0A9X7VVU6</accession>
<evidence type="ECO:0000313" key="2">
    <source>
        <dbReference type="EMBL" id="QSO46041.1"/>
    </source>
</evidence>
<dbReference type="Proteomes" id="UP000663505">
    <property type="component" value="Chromosome"/>
</dbReference>
<keyword evidence="1" id="KW-0812">Transmembrane</keyword>
<name>A0A9X7VVU6_9BACL</name>
<evidence type="ECO:0000256" key="1">
    <source>
        <dbReference type="SAM" id="Phobius"/>
    </source>
</evidence>
<sequence>MHVLLIILIVLLSILVILFGIIAFLMISVFMTIQPILQFLGKIGLYLWLSEITQKIARRFRKSNEDKR</sequence>
<gene>
    <name evidence="2" type="ORF">JZ786_16095</name>
</gene>
<keyword evidence="3" id="KW-1185">Reference proteome</keyword>
<organism evidence="2 3">
    <name type="scientific">Alicyclobacillus mengziensis</name>
    <dbReference type="NCBI Taxonomy" id="2931921"/>
    <lineage>
        <taxon>Bacteria</taxon>
        <taxon>Bacillati</taxon>
        <taxon>Bacillota</taxon>
        <taxon>Bacilli</taxon>
        <taxon>Bacillales</taxon>
        <taxon>Alicyclobacillaceae</taxon>
        <taxon>Alicyclobacillus</taxon>
    </lineage>
</organism>
<protein>
    <submittedName>
        <fullName evidence="2">Uncharacterized protein</fullName>
    </submittedName>
</protein>
<keyword evidence="1" id="KW-0472">Membrane</keyword>
<dbReference type="AlphaFoldDB" id="A0A9X7VVU6"/>